<reference evidence="2 3" key="1">
    <citation type="submission" date="2017-01" db="EMBL/GenBank/DDBJ databases">
        <title>Novel large sulfur bacteria in the metagenomes of groundwater-fed chemosynthetic microbial mats in the Lake Huron basin.</title>
        <authorList>
            <person name="Sharrar A.M."/>
            <person name="Flood B.E."/>
            <person name="Bailey J.V."/>
            <person name="Jones D.S."/>
            <person name="Biddanda B."/>
            <person name="Ruberg S.A."/>
            <person name="Marcus D.N."/>
            <person name="Dick G.J."/>
        </authorList>
    </citation>
    <scope>NUCLEOTIDE SEQUENCE [LARGE SCALE GENOMIC DNA]</scope>
    <source>
        <strain evidence="2">A7</strain>
    </source>
</reference>
<dbReference type="Proteomes" id="UP000192505">
    <property type="component" value="Unassembled WGS sequence"/>
</dbReference>
<organism evidence="2 3">
    <name type="scientific">Rhodoferax ferrireducens</name>
    <dbReference type="NCBI Taxonomy" id="192843"/>
    <lineage>
        <taxon>Bacteria</taxon>
        <taxon>Pseudomonadati</taxon>
        <taxon>Pseudomonadota</taxon>
        <taxon>Betaproteobacteria</taxon>
        <taxon>Burkholderiales</taxon>
        <taxon>Comamonadaceae</taxon>
        <taxon>Rhodoferax</taxon>
    </lineage>
</organism>
<evidence type="ECO:0000313" key="2">
    <source>
        <dbReference type="EMBL" id="OQW88681.1"/>
    </source>
</evidence>
<proteinExistence type="predicted"/>
<gene>
    <name evidence="2" type="ORF">BWK72_06830</name>
</gene>
<sequence length="203" mass="22027">MRRRHLIPLALCPQLLLPLGGLAWAAPVDTPEPPDDEPQPQPQFKVSAALLQQAVAQRFPLRYPVKGLLNLDLQVPQLQLLAAQNHLAAEISIDAAGPALQGSHHGTLALDFALRYEASDLTVRAHQLRFKRLTMPSLQPSVVVLLNTYGPALSERSLREVVLHRLQPEDLALPNSLGLQPGSITVTDAGLVIGFVSKPLSQP</sequence>
<comment type="caution">
    <text evidence="2">The sequence shown here is derived from an EMBL/GenBank/DDBJ whole genome shotgun (WGS) entry which is preliminary data.</text>
</comment>
<feature type="chain" id="PRO_5012642393" evidence="1">
    <location>
        <begin position="26"/>
        <end position="203"/>
    </location>
</feature>
<dbReference type="AlphaFoldDB" id="A0A1W9KVR8"/>
<name>A0A1W9KVR8_9BURK</name>
<evidence type="ECO:0000313" key="3">
    <source>
        <dbReference type="Proteomes" id="UP000192505"/>
    </source>
</evidence>
<feature type="signal peptide" evidence="1">
    <location>
        <begin position="1"/>
        <end position="25"/>
    </location>
</feature>
<accession>A0A1W9KVR8</accession>
<keyword evidence="1" id="KW-0732">Signal</keyword>
<protein>
    <submittedName>
        <fullName evidence="2">DUF1439 domain-containing protein</fullName>
    </submittedName>
</protein>
<evidence type="ECO:0000256" key="1">
    <source>
        <dbReference type="SAM" id="SignalP"/>
    </source>
</evidence>
<dbReference type="EMBL" id="MTEI01000003">
    <property type="protein sequence ID" value="OQW88681.1"/>
    <property type="molecule type" value="Genomic_DNA"/>
</dbReference>